<dbReference type="Pfam" id="PF04908">
    <property type="entry name" value="SH3BGR"/>
    <property type="match status" value="1"/>
</dbReference>
<dbReference type="GO" id="GO:0005737">
    <property type="term" value="C:cytoplasm"/>
    <property type="evidence" value="ECO:0007669"/>
    <property type="project" value="TreeGrafter"/>
</dbReference>
<dbReference type="Proteomes" id="UP000472274">
    <property type="component" value="Unplaced"/>
</dbReference>
<protein>
    <submittedName>
        <fullName evidence="2">Uncharacterized protein</fullName>
    </submittedName>
</protein>
<dbReference type="Gene3D" id="3.40.30.10">
    <property type="entry name" value="Glutaredoxin"/>
    <property type="match status" value="1"/>
</dbReference>
<comment type="similarity">
    <text evidence="1">Belongs to the SH3BGR family.</text>
</comment>
<dbReference type="InterPro" id="IPR051033">
    <property type="entry name" value="SH3BGR"/>
</dbReference>
<evidence type="ECO:0000313" key="2">
    <source>
        <dbReference type="Ensembl" id="ENSTMTP00000003378.1"/>
    </source>
</evidence>
<reference evidence="2" key="2">
    <citation type="submission" date="2025-09" db="UniProtKB">
        <authorList>
            <consortium name="Ensembl"/>
        </authorList>
    </citation>
    <scope>IDENTIFICATION</scope>
</reference>
<organism evidence="2 3">
    <name type="scientific">Terrapene triunguis</name>
    <name type="common">Three-toed box turtle</name>
    <dbReference type="NCBI Taxonomy" id="2587831"/>
    <lineage>
        <taxon>Eukaryota</taxon>
        <taxon>Metazoa</taxon>
        <taxon>Chordata</taxon>
        <taxon>Craniata</taxon>
        <taxon>Vertebrata</taxon>
        <taxon>Euteleostomi</taxon>
        <taxon>Archelosauria</taxon>
        <taxon>Testudinata</taxon>
        <taxon>Testudines</taxon>
        <taxon>Cryptodira</taxon>
        <taxon>Durocryptodira</taxon>
        <taxon>Testudinoidea</taxon>
        <taxon>Emydidae</taxon>
        <taxon>Terrapene</taxon>
    </lineage>
</organism>
<dbReference type="AlphaFoldDB" id="A0A674I5N2"/>
<dbReference type="InParanoid" id="A0A674I5N2"/>
<proteinExistence type="inferred from homology"/>
<dbReference type="PANTHER" id="PTHR12232">
    <property type="entry name" value="SH3 DOMAIN-BINDING GLUTAMIC ACID-RICH-LIKE PROTEIN"/>
    <property type="match status" value="1"/>
</dbReference>
<name>A0A674I5N2_9SAUR</name>
<dbReference type="InterPro" id="IPR006993">
    <property type="entry name" value="Glut_rich_SH3-bd"/>
</dbReference>
<dbReference type="PANTHER" id="PTHR12232:SF6">
    <property type="entry name" value="SH3 DOMAIN-BINDING GLUTAMIC ACID-RICH-LIKE PROTEIN 3"/>
    <property type="match status" value="1"/>
</dbReference>
<keyword evidence="3" id="KW-1185">Reference proteome</keyword>
<accession>A0A674I5N2</accession>
<dbReference type="GeneTree" id="ENSGT00940000165353"/>
<sequence length="98" mass="10956">MSFPNLFLISYLGRIFQCEGVKQKQAEVTRILDINKTKYELIDVSISEHLLQEMRAKAGNPNAVPPQIFNGDDYCGLTRSSAGVASHVIFQQTKSLKP</sequence>
<dbReference type="SUPFAM" id="SSF52833">
    <property type="entry name" value="Thioredoxin-like"/>
    <property type="match status" value="1"/>
</dbReference>
<evidence type="ECO:0000313" key="3">
    <source>
        <dbReference type="Proteomes" id="UP000472274"/>
    </source>
</evidence>
<dbReference type="Ensembl" id="ENSTMTT00000003505.1">
    <property type="protein sequence ID" value="ENSTMTP00000003378.1"/>
    <property type="gene ID" value="ENSTMTG00000002522.1"/>
</dbReference>
<evidence type="ECO:0000256" key="1">
    <source>
        <dbReference type="ARBA" id="ARBA00007764"/>
    </source>
</evidence>
<reference evidence="2" key="1">
    <citation type="submission" date="2025-08" db="UniProtKB">
        <authorList>
            <consortium name="Ensembl"/>
        </authorList>
    </citation>
    <scope>IDENTIFICATION</scope>
</reference>
<dbReference type="InterPro" id="IPR036249">
    <property type="entry name" value="Thioredoxin-like_sf"/>
</dbReference>